<comment type="pathway">
    <text evidence="1 8">Amino-acid biosynthesis; L-histidine biosynthesis; L-histidine from 5-phospho-alpha-D-ribose 1-diphosphate: step 8/9.</text>
</comment>
<evidence type="ECO:0000256" key="6">
    <source>
        <dbReference type="ARBA" id="ARBA00023102"/>
    </source>
</evidence>
<evidence type="ECO:0000256" key="5">
    <source>
        <dbReference type="ARBA" id="ARBA00022801"/>
    </source>
</evidence>
<dbReference type="GO" id="GO:0004401">
    <property type="term" value="F:histidinol-phosphatase activity"/>
    <property type="evidence" value="ECO:0007669"/>
    <property type="project" value="UniProtKB-UniRule"/>
</dbReference>
<dbReference type="GO" id="GO:0005737">
    <property type="term" value="C:cytoplasm"/>
    <property type="evidence" value="ECO:0007669"/>
    <property type="project" value="TreeGrafter"/>
</dbReference>
<dbReference type="SUPFAM" id="SSF89550">
    <property type="entry name" value="PHP domain-like"/>
    <property type="match status" value="1"/>
</dbReference>
<evidence type="ECO:0000256" key="2">
    <source>
        <dbReference type="ARBA" id="ARBA00009152"/>
    </source>
</evidence>
<dbReference type="InterPro" id="IPR010140">
    <property type="entry name" value="Histidinol_P_phosphatase_HisJ"/>
</dbReference>
<evidence type="ECO:0000256" key="8">
    <source>
        <dbReference type="RuleBase" id="RU366003"/>
    </source>
</evidence>
<keyword evidence="6 8" id="KW-0368">Histidine biosynthesis</keyword>
<dbReference type="AlphaFoldDB" id="A0AAX2ECA7"/>
<evidence type="ECO:0000313" key="10">
    <source>
        <dbReference type="EMBL" id="SEM66923.1"/>
    </source>
</evidence>
<organism evidence="10 11">
    <name type="scientific">Terribacillus saccharophilus</name>
    <dbReference type="NCBI Taxonomy" id="361277"/>
    <lineage>
        <taxon>Bacteria</taxon>
        <taxon>Bacillati</taxon>
        <taxon>Bacillota</taxon>
        <taxon>Bacilli</taxon>
        <taxon>Bacillales</taxon>
        <taxon>Bacillaceae</taxon>
        <taxon>Terribacillus</taxon>
    </lineage>
</organism>
<reference evidence="10 11" key="1">
    <citation type="submission" date="2016-10" db="EMBL/GenBank/DDBJ databases">
        <authorList>
            <person name="Varghese N."/>
            <person name="Submissions S."/>
        </authorList>
    </citation>
    <scope>NUCLEOTIDE SEQUENCE [LARGE SCALE GENOMIC DNA]</scope>
    <source>
        <strain evidence="10 11">DSM 21619</strain>
    </source>
</reference>
<dbReference type="GO" id="GO:0000105">
    <property type="term" value="P:L-histidine biosynthetic process"/>
    <property type="evidence" value="ECO:0007669"/>
    <property type="project" value="UniProtKB-UniRule"/>
</dbReference>
<comment type="caution">
    <text evidence="10">The sequence shown here is derived from an EMBL/GenBank/DDBJ whole genome shotgun (WGS) entry which is preliminary data.</text>
</comment>
<dbReference type="Proteomes" id="UP000199735">
    <property type="component" value="Unassembled WGS sequence"/>
</dbReference>
<keyword evidence="4 8" id="KW-0028">Amino-acid biosynthesis</keyword>
<dbReference type="RefSeq" id="WP_093879755.1">
    <property type="nucleotide sequence ID" value="NZ_FOCD01000001.1"/>
</dbReference>
<dbReference type="PANTHER" id="PTHR21039:SF0">
    <property type="entry name" value="HISTIDINOL-PHOSPHATASE"/>
    <property type="match status" value="1"/>
</dbReference>
<evidence type="ECO:0000259" key="9">
    <source>
        <dbReference type="Pfam" id="PF02811"/>
    </source>
</evidence>
<evidence type="ECO:0000256" key="1">
    <source>
        <dbReference type="ARBA" id="ARBA00004970"/>
    </source>
</evidence>
<dbReference type="NCBIfam" id="TIGR01856">
    <property type="entry name" value="hisJ_fam"/>
    <property type="match status" value="1"/>
</dbReference>
<accession>A0AAX2ECA7</accession>
<proteinExistence type="inferred from homology"/>
<dbReference type="Gene3D" id="3.20.20.140">
    <property type="entry name" value="Metal-dependent hydrolases"/>
    <property type="match status" value="1"/>
</dbReference>
<comment type="catalytic activity">
    <reaction evidence="7 8">
        <text>L-histidinol phosphate + H2O = L-histidinol + phosphate</text>
        <dbReference type="Rhea" id="RHEA:14465"/>
        <dbReference type="ChEBI" id="CHEBI:15377"/>
        <dbReference type="ChEBI" id="CHEBI:43474"/>
        <dbReference type="ChEBI" id="CHEBI:57699"/>
        <dbReference type="ChEBI" id="CHEBI:57980"/>
        <dbReference type="EC" id="3.1.3.15"/>
    </reaction>
</comment>
<dbReference type="EMBL" id="FOCD01000001">
    <property type="protein sequence ID" value="SEM66923.1"/>
    <property type="molecule type" value="Genomic_DNA"/>
</dbReference>
<protein>
    <recommendedName>
        <fullName evidence="3 8">Histidinol-phosphatase</fullName>
        <shortName evidence="8">HolPase</shortName>
        <ecNumber evidence="3 8">3.1.3.15</ecNumber>
    </recommendedName>
</protein>
<keyword evidence="5 8" id="KW-0378">Hydrolase</keyword>
<feature type="domain" description="PHP" evidence="9">
    <location>
        <begin position="4"/>
        <end position="216"/>
    </location>
</feature>
<dbReference type="EC" id="3.1.3.15" evidence="3 8"/>
<dbReference type="Pfam" id="PF02811">
    <property type="entry name" value="PHP"/>
    <property type="match status" value="1"/>
</dbReference>
<evidence type="ECO:0000256" key="3">
    <source>
        <dbReference type="ARBA" id="ARBA00013085"/>
    </source>
</evidence>
<dbReference type="InterPro" id="IPR016195">
    <property type="entry name" value="Pol/histidinol_Pase-like"/>
</dbReference>
<evidence type="ECO:0000256" key="7">
    <source>
        <dbReference type="ARBA" id="ARBA00049158"/>
    </source>
</evidence>
<evidence type="ECO:0000313" key="11">
    <source>
        <dbReference type="Proteomes" id="UP000199735"/>
    </source>
</evidence>
<dbReference type="PANTHER" id="PTHR21039">
    <property type="entry name" value="HISTIDINOL PHOSPHATASE-RELATED"/>
    <property type="match status" value="1"/>
</dbReference>
<gene>
    <name evidence="10" type="ORF">SAMN04489762_0712</name>
</gene>
<dbReference type="NCBIfam" id="NF005996">
    <property type="entry name" value="PRK08123.1"/>
    <property type="match status" value="1"/>
</dbReference>
<sequence>MPGDFHVHTQYCQHGADDKMEAYVLQAIAKGLTHLSFTEHAPLPESFTDPAPHHDSTMDRNKVEAYIMEGKTLQKKYKNDLQINIGFEVDYIRGYEQETQTFLDTYGPEMDDGILSVHMLQAPDKSFFCIDYSEEEFGRAADAFGGLTPLYLAYYNSLTSSVEAELGLFKPKRIGHITLIQKFQLAYPKPADFLEVQQHLIEIIKKKGYELDVNTAGLYKPLCKEIYPSAELIAYAEKLDIPLVPGSDSHAAAGIGKGFEQLSAYSLQLPQGLHI</sequence>
<dbReference type="InterPro" id="IPR004013">
    <property type="entry name" value="PHP_dom"/>
</dbReference>
<evidence type="ECO:0000256" key="4">
    <source>
        <dbReference type="ARBA" id="ARBA00022605"/>
    </source>
</evidence>
<comment type="similarity">
    <text evidence="2 8">Belongs to the PHP hydrolase family. HisK subfamily.</text>
</comment>
<name>A0AAX2ECA7_9BACI</name>
<dbReference type="CDD" id="cd12110">
    <property type="entry name" value="PHP_HisPPase_Hisj_like"/>
    <property type="match status" value="1"/>
</dbReference>